<dbReference type="EMBL" id="PUEJ01000007">
    <property type="protein sequence ID" value="PRH85774.1"/>
    <property type="molecule type" value="Genomic_DNA"/>
</dbReference>
<keyword evidence="5 8" id="KW-0812">Transmembrane</keyword>
<evidence type="ECO:0000256" key="4">
    <source>
        <dbReference type="ARBA" id="ARBA00022519"/>
    </source>
</evidence>
<comment type="similarity">
    <text evidence="8">Belongs to the binding-protein-dependent transport system permease family.</text>
</comment>
<dbReference type="InterPro" id="IPR000515">
    <property type="entry name" value="MetI-like"/>
</dbReference>
<comment type="subcellular location">
    <subcellularLocation>
        <location evidence="1">Cell inner membrane</location>
        <topology evidence="1">Multi-pass membrane protein</topology>
    </subcellularLocation>
    <subcellularLocation>
        <location evidence="8">Cell membrane</location>
        <topology evidence="8">Multi-pass membrane protein</topology>
    </subcellularLocation>
</comment>
<evidence type="ECO:0000256" key="8">
    <source>
        <dbReference type="RuleBase" id="RU363032"/>
    </source>
</evidence>
<evidence type="ECO:0000256" key="1">
    <source>
        <dbReference type="ARBA" id="ARBA00004429"/>
    </source>
</evidence>
<dbReference type="CDD" id="cd06261">
    <property type="entry name" value="TM_PBP2"/>
    <property type="match status" value="1"/>
</dbReference>
<sequence>MTGSTSKSIVIWGFVIAALVMLSAPTIVVLGASFTAGNIITFPPEGLSLRWYGAIAQASDLRQAFLRSLIVATICTLIAVPVGTLAGIALAKYKVRFERSIQVYLLLPFTIPLIGSGIGMMLVFGNLGVLGRLWPVGIACCVINLPFMIWAVTASASNLSPDLELAAANCGAPPLQRFLYIILPAVLPGVITGSLLMFILALNEFLVSLLLVDARSVTLPVQIYNSIRSIITPDLAAISVVFIACAGLAIALLDRLVGLDIFLKSK</sequence>
<evidence type="ECO:0000256" key="6">
    <source>
        <dbReference type="ARBA" id="ARBA00022989"/>
    </source>
</evidence>
<reference evidence="10 11" key="1">
    <citation type="submission" date="2018-02" db="EMBL/GenBank/DDBJ databases">
        <title>Whole genome sequencing of endophytic bacterium.</title>
        <authorList>
            <person name="Eedara R."/>
            <person name="Podile A.R."/>
        </authorList>
    </citation>
    <scope>NUCLEOTIDE SEQUENCE [LARGE SCALE GENOMIC DNA]</scope>
    <source>
        <strain evidence="10 11">RP1T</strain>
    </source>
</reference>
<dbReference type="Pfam" id="PF00528">
    <property type="entry name" value="BPD_transp_1"/>
    <property type="match status" value="1"/>
</dbReference>
<feature type="transmembrane region" description="Helical" evidence="8">
    <location>
        <begin position="235"/>
        <end position="257"/>
    </location>
</feature>
<dbReference type="AlphaFoldDB" id="A0A2S9Q910"/>
<feature type="transmembrane region" description="Helical" evidence="8">
    <location>
        <begin position="69"/>
        <end position="91"/>
    </location>
</feature>
<dbReference type="Proteomes" id="UP000237682">
    <property type="component" value="Unassembled WGS sequence"/>
</dbReference>
<feature type="transmembrane region" description="Helical" evidence="8">
    <location>
        <begin position="9"/>
        <end position="34"/>
    </location>
</feature>
<dbReference type="SUPFAM" id="SSF161098">
    <property type="entry name" value="MetI-like"/>
    <property type="match status" value="1"/>
</dbReference>
<keyword evidence="4" id="KW-0997">Cell inner membrane</keyword>
<keyword evidence="6 8" id="KW-1133">Transmembrane helix</keyword>
<evidence type="ECO:0000313" key="11">
    <source>
        <dbReference type="Proteomes" id="UP000237682"/>
    </source>
</evidence>
<evidence type="ECO:0000256" key="7">
    <source>
        <dbReference type="ARBA" id="ARBA00023136"/>
    </source>
</evidence>
<keyword evidence="7 8" id="KW-0472">Membrane</keyword>
<feature type="domain" description="ABC transmembrane type-1" evidence="9">
    <location>
        <begin position="65"/>
        <end position="254"/>
    </location>
</feature>
<dbReference type="PANTHER" id="PTHR43357:SF4">
    <property type="entry name" value="INNER MEMBRANE ABC TRANSPORTER PERMEASE PROTEIN YDCV"/>
    <property type="match status" value="1"/>
</dbReference>
<evidence type="ECO:0000259" key="9">
    <source>
        <dbReference type="PROSITE" id="PS50928"/>
    </source>
</evidence>
<dbReference type="OrthoDB" id="9782004at2"/>
<evidence type="ECO:0000256" key="3">
    <source>
        <dbReference type="ARBA" id="ARBA00022475"/>
    </source>
</evidence>
<dbReference type="PANTHER" id="PTHR43357">
    <property type="entry name" value="INNER MEMBRANE ABC TRANSPORTER PERMEASE PROTEIN YDCV"/>
    <property type="match status" value="1"/>
</dbReference>
<proteinExistence type="inferred from homology"/>
<name>A0A2S9Q910_9HYPH</name>
<gene>
    <name evidence="10" type="ORF">C5L14_19660</name>
</gene>
<dbReference type="InterPro" id="IPR035906">
    <property type="entry name" value="MetI-like_sf"/>
</dbReference>
<evidence type="ECO:0000256" key="5">
    <source>
        <dbReference type="ARBA" id="ARBA00022692"/>
    </source>
</evidence>
<dbReference type="GO" id="GO:0005886">
    <property type="term" value="C:plasma membrane"/>
    <property type="evidence" value="ECO:0007669"/>
    <property type="project" value="UniProtKB-SubCell"/>
</dbReference>
<dbReference type="PROSITE" id="PS50928">
    <property type="entry name" value="ABC_TM1"/>
    <property type="match status" value="1"/>
</dbReference>
<evidence type="ECO:0000313" key="10">
    <source>
        <dbReference type="EMBL" id="PRH85774.1"/>
    </source>
</evidence>
<keyword evidence="2 8" id="KW-0813">Transport</keyword>
<dbReference type="RefSeq" id="WP_105863769.1">
    <property type="nucleotide sequence ID" value="NZ_PUEJ01000007.1"/>
</dbReference>
<feature type="transmembrane region" description="Helical" evidence="8">
    <location>
        <begin position="178"/>
        <end position="202"/>
    </location>
</feature>
<feature type="transmembrane region" description="Helical" evidence="8">
    <location>
        <begin position="103"/>
        <end position="124"/>
    </location>
</feature>
<keyword evidence="3" id="KW-1003">Cell membrane</keyword>
<accession>A0A2S9Q910</accession>
<dbReference type="Gene3D" id="1.10.3720.10">
    <property type="entry name" value="MetI-like"/>
    <property type="match status" value="1"/>
</dbReference>
<evidence type="ECO:0000256" key="2">
    <source>
        <dbReference type="ARBA" id="ARBA00022448"/>
    </source>
</evidence>
<keyword evidence="11" id="KW-1185">Reference proteome</keyword>
<organism evidence="10 11">
    <name type="scientific">Labrys okinawensis</name>
    <dbReference type="NCBI Taxonomy" id="346911"/>
    <lineage>
        <taxon>Bacteria</taxon>
        <taxon>Pseudomonadati</taxon>
        <taxon>Pseudomonadota</taxon>
        <taxon>Alphaproteobacteria</taxon>
        <taxon>Hyphomicrobiales</taxon>
        <taxon>Xanthobacteraceae</taxon>
        <taxon>Labrys</taxon>
    </lineage>
</organism>
<feature type="transmembrane region" description="Helical" evidence="8">
    <location>
        <begin position="136"/>
        <end position="157"/>
    </location>
</feature>
<protein>
    <submittedName>
        <fullName evidence="10">ABC transporter permease</fullName>
    </submittedName>
</protein>
<dbReference type="GO" id="GO:0055085">
    <property type="term" value="P:transmembrane transport"/>
    <property type="evidence" value="ECO:0007669"/>
    <property type="project" value="InterPro"/>
</dbReference>
<comment type="caution">
    <text evidence="10">The sequence shown here is derived from an EMBL/GenBank/DDBJ whole genome shotgun (WGS) entry which is preliminary data.</text>
</comment>